<protein>
    <submittedName>
        <fullName evidence="1">Uncharacterized protein</fullName>
    </submittedName>
</protein>
<keyword evidence="2" id="KW-1185">Reference proteome</keyword>
<evidence type="ECO:0000313" key="1">
    <source>
        <dbReference type="EMBL" id="KZV38529.1"/>
    </source>
</evidence>
<organism evidence="1 2">
    <name type="scientific">Dorcoceras hygrometricum</name>
    <dbReference type="NCBI Taxonomy" id="472368"/>
    <lineage>
        <taxon>Eukaryota</taxon>
        <taxon>Viridiplantae</taxon>
        <taxon>Streptophyta</taxon>
        <taxon>Embryophyta</taxon>
        <taxon>Tracheophyta</taxon>
        <taxon>Spermatophyta</taxon>
        <taxon>Magnoliopsida</taxon>
        <taxon>eudicotyledons</taxon>
        <taxon>Gunneridae</taxon>
        <taxon>Pentapetalae</taxon>
        <taxon>asterids</taxon>
        <taxon>lamiids</taxon>
        <taxon>Lamiales</taxon>
        <taxon>Gesneriaceae</taxon>
        <taxon>Didymocarpoideae</taxon>
        <taxon>Trichosporeae</taxon>
        <taxon>Loxocarpinae</taxon>
        <taxon>Dorcoceras</taxon>
    </lineage>
</organism>
<proteinExistence type="predicted"/>
<dbReference type="EMBL" id="KV001810">
    <property type="protein sequence ID" value="KZV38529.1"/>
    <property type="molecule type" value="Genomic_DNA"/>
</dbReference>
<name>A0A2Z7BVQ5_9LAMI</name>
<evidence type="ECO:0000313" key="2">
    <source>
        <dbReference type="Proteomes" id="UP000250235"/>
    </source>
</evidence>
<sequence>MHIQFSSRIQQLTLHRQRSNRLQLQRYQISSDLLIVTSPGKAVQLAQQFSSGISRQLTHQQIIPTIAHSKYSSSSSQLQTSSRRTTAFTQRWYPELFTYMLLSSKHLAE</sequence>
<dbReference type="Proteomes" id="UP000250235">
    <property type="component" value="Unassembled WGS sequence"/>
</dbReference>
<dbReference type="AlphaFoldDB" id="A0A2Z7BVQ5"/>
<gene>
    <name evidence="1" type="ORF">F511_39544</name>
</gene>
<reference evidence="1 2" key="1">
    <citation type="journal article" date="2015" name="Proc. Natl. Acad. Sci. U.S.A.">
        <title>The resurrection genome of Boea hygrometrica: A blueprint for survival of dehydration.</title>
        <authorList>
            <person name="Xiao L."/>
            <person name="Yang G."/>
            <person name="Zhang L."/>
            <person name="Yang X."/>
            <person name="Zhao S."/>
            <person name="Ji Z."/>
            <person name="Zhou Q."/>
            <person name="Hu M."/>
            <person name="Wang Y."/>
            <person name="Chen M."/>
            <person name="Xu Y."/>
            <person name="Jin H."/>
            <person name="Xiao X."/>
            <person name="Hu G."/>
            <person name="Bao F."/>
            <person name="Hu Y."/>
            <person name="Wan P."/>
            <person name="Li L."/>
            <person name="Deng X."/>
            <person name="Kuang T."/>
            <person name="Xiang C."/>
            <person name="Zhu J.K."/>
            <person name="Oliver M.J."/>
            <person name="He Y."/>
        </authorList>
    </citation>
    <scope>NUCLEOTIDE SEQUENCE [LARGE SCALE GENOMIC DNA]</scope>
    <source>
        <strain evidence="2">cv. XS01</strain>
    </source>
</reference>
<accession>A0A2Z7BVQ5</accession>